<dbReference type="EMBL" id="CP066167">
    <property type="protein sequence ID" value="QQD18333.1"/>
    <property type="molecule type" value="Genomic_DNA"/>
</dbReference>
<name>A0A7T4UQ32_9GAMM</name>
<feature type="domain" description="Saccharopine dehydrogenase NADP binding" evidence="2">
    <location>
        <begin position="8"/>
        <end position="137"/>
    </location>
</feature>
<evidence type="ECO:0000313" key="3">
    <source>
        <dbReference type="EMBL" id="QQD18333.1"/>
    </source>
</evidence>
<dbReference type="GO" id="GO:0005886">
    <property type="term" value="C:plasma membrane"/>
    <property type="evidence" value="ECO:0007669"/>
    <property type="project" value="TreeGrafter"/>
</dbReference>
<dbReference type="KEGG" id="snan:I6N98_00190"/>
<dbReference type="GO" id="GO:0009247">
    <property type="term" value="P:glycolipid biosynthetic process"/>
    <property type="evidence" value="ECO:0007669"/>
    <property type="project" value="TreeGrafter"/>
</dbReference>
<dbReference type="InterPro" id="IPR051276">
    <property type="entry name" value="Saccharopine_DH-like_oxidrdct"/>
</dbReference>
<dbReference type="InterPro" id="IPR005097">
    <property type="entry name" value="Sacchrp_dh_NADP-bd"/>
</dbReference>
<dbReference type="Pfam" id="PF03435">
    <property type="entry name" value="Sacchrp_dh_NADP"/>
    <property type="match status" value="1"/>
</dbReference>
<dbReference type="InterPro" id="IPR036291">
    <property type="entry name" value="NAD(P)-bd_dom_sf"/>
</dbReference>
<dbReference type="Gene3D" id="3.40.50.720">
    <property type="entry name" value="NAD(P)-binding Rossmann-like Domain"/>
    <property type="match status" value="1"/>
</dbReference>
<evidence type="ECO:0000259" key="2">
    <source>
        <dbReference type="Pfam" id="PF03435"/>
    </source>
</evidence>
<dbReference type="SUPFAM" id="SSF51735">
    <property type="entry name" value="NAD(P)-binding Rossmann-fold domains"/>
    <property type="match status" value="1"/>
</dbReference>
<dbReference type="RefSeq" id="WP_198569830.1">
    <property type="nucleotide sequence ID" value="NZ_CP066167.1"/>
</dbReference>
<dbReference type="PANTHER" id="PTHR12286:SF5">
    <property type="entry name" value="SACCHAROPINE DEHYDROGENASE-LIKE OXIDOREDUCTASE"/>
    <property type="match status" value="1"/>
</dbReference>
<sequence length="409" mass="44247">MENQSFDIVVYGATSFVGKILARYLTDFVALNPEPALKWAIAGRSAAKLDQLKAELGQSDLPTIIADASDSVALTQMCRQTKVVMTTVGPYALYGSTLLQCCAETGTDYCDLTGEVQWIHHMLEAHEASAKASGARIVNCCGFDSIPSDLGVYYTQQKFQEKFGKPASTVHMGMKAAKGGFSGGTYASLMNVMKEAADDPKLRKKMADPYLLCPGAKHKVHQHNPGLAEYDALSDYWTAPFIMAAINTRIVHRSNFLLEEQYGPDFRYQETFLVGKGLSGRAKATAMGAGLGGFMLTASLRPGRWLLGKILPEPGEGPSPEEQLAGFYDMRFYASDEQGNTLVGKVTGDRDPGYGSTSKMLAQSGLCLLQDVDREACPGGFWTPASGLGNTLQTRLEKHAGLTFSVVEE</sequence>
<protein>
    <submittedName>
        <fullName evidence="3">Saccharopine dehydrogenase NADP-binding domain-containing protein</fullName>
    </submittedName>
</protein>
<gene>
    <name evidence="3" type="ORF">I6N98_00190</name>
</gene>
<keyword evidence="4" id="KW-1185">Reference proteome</keyword>
<evidence type="ECO:0000313" key="4">
    <source>
        <dbReference type="Proteomes" id="UP000596063"/>
    </source>
</evidence>
<dbReference type="PANTHER" id="PTHR12286">
    <property type="entry name" value="SACCHAROPINE DEHYDROGENASE-LIKE OXIDOREDUCTASE"/>
    <property type="match status" value="1"/>
</dbReference>
<evidence type="ECO:0000256" key="1">
    <source>
        <dbReference type="ARBA" id="ARBA00010591"/>
    </source>
</evidence>
<accession>A0A7T4UQ32</accession>
<proteinExistence type="inferred from homology"/>
<comment type="similarity">
    <text evidence="1">Belongs to the saccharopine dehydrogenase family. Enoyl reductase subfamily.</text>
</comment>
<dbReference type="AlphaFoldDB" id="A0A7T4UQ32"/>
<reference evidence="3 4" key="1">
    <citation type="submission" date="2020-12" db="EMBL/GenBank/DDBJ databases">
        <authorList>
            <person name="Shan Y."/>
        </authorList>
    </citation>
    <scope>NUCLEOTIDE SEQUENCE [LARGE SCALE GENOMIC DNA]</scope>
    <source>
        <strain evidence="4">csc3.9</strain>
    </source>
</reference>
<dbReference type="FunFam" id="3.40.50.720:FF:000413">
    <property type="entry name" value="Trans-acting enoyl reductase"/>
    <property type="match status" value="1"/>
</dbReference>
<dbReference type="Proteomes" id="UP000596063">
    <property type="component" value="Chromosome"/>
</dbReference>
<organism evidence="3 4">
    <name type="scientific">Spongiibacter nanhainus</name>
    <dbReference type="NCBI Taxonomy" id="2794344"/>
    <lineage>
        <taxon>Bacteria</taxon>
        <taxon>Pseudomonadati</taxon>
        <taxon>Pseudomonadota</taxon>
        <taxon>Gammaproteobacteria</taxon>
        <taxon>Cellvibrionales</taxon>
        <taxon>Spongiibacteraceae</taxon>
        <taxon>Spongiibacter</taxon>
    </lineage>
</organism>